<dbReference type="SUPFAM" id="SSF53187">
    <property type="entry name" value="Zn-dependent exopeptidases"/>
    <property type="match status" value="1"/>
</dbReference>
<feature type="binding site" evidence="8">
    <location>
        <position position="384"/>
    </location>
    <ligand>
        <name>Mn(2+)</name>
        <dbReference type="ChEBI" id="CHEBI:29035"/>
        <label>1</label>
    </ligand>
</feature>
<keyword evidence="4 8" id="KW-0031">Aminopeptidase</keyword>
<evidence type="ECO:0000256" key="2">
    <source>
        <dbReference type="ARBA" id="ARBA00000967"/>
    </source>
</evidence>
<comment type="caution">
    <text evidence="10">The sequence shown here is derived from an EMBL/GenBank/DDBJ whole genome shotgun (WGS) entry which is preliminary data.</text>
</comment>
<dbReference type="Gene3D" id="3.40.630.10">
    <property type="entry name" value="Zn peptidases"/>
    <property type="match status" value="1"/>
</dbReference>
<dbReference type="EC" id="3.4.11.10" evidence="8"/>
<dbReference type="GO" id="GO:0005737">
    <property type="term" value="C:cytoplasm"/>
    <property type="evidence" value="ECO:0007669"/>
    <property type="project" value="UniProtKB-SubCell"/>
</dbReference>
<evidence type="ECO:0000313" key="10">
    <source>
        <dbReference type="EMBL" id="TYQ08674.1"/>
    </source>
</evidence>
<dbReference type="NCBIfam" id="NF002073">
    <property type="entry name" value="PRK00913.1-2"/>
    <property type="match status" value="1"/>
</dbReference>
<reference evidence="10" key="1">
    <citation type="submission" date="2019-07" db="EMBL/GenBank/DDBJ databases">
        <title>Genomic Encyclopedia of Type Strains, Phase IV (KMG-IV): sequencing the most valuable type-strain genomes for metagenomic binning, comparative biology and taxonomic classification.</title>
        <authorList>
            <person name="Goeker M."/>
        </authorList>
    </citation>
    <scope>NUCLEOTIDE SEQUENCE</scope>
    <source>
        <strain evidence="10">DSM 44596</strain>
    </source>
</reference>
<keyword evidence="8" id="KW-0963">Cytoplasm</keyword>
<dbReference type="GO" id="GO:0070006">
    <property type="term" value="F:metalloaminopeptidase activity"/>
    <property type="evidence" value="ECO:0007669"/>
    <property type="project" value="InterPro"/>
</dbReference>
<organism evidence="10">
    <name type="scientific">Nocardia globerula</name>
    <dbReference type="NCBI Taxonomy" id="1818"/>
    <lineage>
        <taxon>Bacteria</taxon>
        <taxon>Bacillati</taxon>
        <taxon>Actinomycetota</taxon>
        <taxon>Actinomycetes</taxon>
        <taxon>Mycobacteriales</taxon>
        <taxon>Nocardiaceae</taxon>
        <taxon>Nocardia</taxon>
    </lineage>
</organism>
<evidence type="ECO:0000259" key="9">
    <source>
        <dbReference type="PROSITE" id="PS00631"/>
    </source>
</evidence>
<feature type="binding site" evidence="8">
    <location>
        <position position="386"/>
    </location>
    <ligand>
        <name>Mn(2+)</name>
        <dbReference type="ChEBI" id="CHEBI:29035"/>
        <label>1</label>
    </ligand>
</feature>
<dbReference type="EMBL" id="VNIQ01000001">
    <property type="protein sequence ID" value="TYQ08674.1"/>
    <property type="molecule type" value="Genomic_DNA"/>
</dbReference>
<dbReference type="PRINTS" id="PR00481">
    <property type="entry name" value="LAMNOPPTDASE"/>
</dbReference>
<dbReference type="AlphaFoldDB" id="A0A652YYC4"/>
<feature type="binding site" evidence="8">
    <location>
        <position position="386"/>
    </location>
    <ligand>
        <name>Mn(2+)</name>
        <dbReference type="ChEBI" id="CHEBI:29035"/>
        <label>2</label>
    </ligand>
</feature>
<sequence length="538" mass="55705">MFAADTHRGLWAYHQLRRPPEPDASHTHHAGDILSTRTARSLGPDLVLAGKLGKRADVLVVGLTSGPDGPELALSEGIVDEDVLAEVLDSLIAVGATGKPEQLTRIPAPSDLPVVSVLAVGLGSAEKLGSEQIRKSAGAAARALSGIDTAATTLSALDLAAAVEGFALGAYTFTEFKSSKSAPGPDAQPLARVELLVPSPRAKETKATLTRSAAIAEAVATAREFVNTPPSHLYPAEFADRAKALGIEAGLTVQILDEKALAKGGYGGILGVGKGSSRQPRLVRMEYASKKRGASKVALVGKGITFDTGGISIKPAAGMENMTSDMGGAAAVIATVVLAAKLGLPVNVVAYIPMAENMPSATAQRPGDVLTQYGGITVEVINTDAEGRLVLADAMVRAGEDNPDYMIDTATLTGAQMVALGNRTPGVMGTDDFRDRVASISQSIGENAWAMPLPEELRGDLDSKVADMANVTPHRWGGMLAAAHYLKEFVPEGVQWAHIDVAGPAYNTSGPWGYTGKGGTGVPVRTMISVLEDISVNG</sequence>
<feature type="binding site" evidence="8">
    <location>
        <position position="325"/>
    </location>
    <ligand>
        <name>Mn(2+)</name>
        <dbReference type="ChEBI" id="CHEBI:29035"/>
        <label>2</label>
    </ligand>
</feature>
<comment type="catalytic activity">
    <reaction evidence="2 8">
        <text>Release of an N-terminal amino acid, preferentially leucine, but not glutamic or aspartic acids.</text>
        <dbReference type="EC" id="3.4.11.10"/>
    </reaction>
</comment>
<dbReference type="GO" id="GO:0030145">
    <property type="term" value="F:manganese ion binding"/>
    <property type="evidence" value="ECO:0007669"/>
    <property type="project" value="UniProtKB-UniRule"/>
</dbReference>
<proteinExistence type="inferred from homology"/>
<dbReference type="InterPro" id="IPR011356">
    <property type="entry name" value="Leucine_aapep/pepB"/>
</dbReference>
<comment type="subcellular location">
    <subcellularLocation>
        <location evidence="8">Cytoplasm</location>
    </subcellularLocation>
</comment>
<comment type="similarity">
    <text evidence="3 8">Belongs to the peptidase M17 family.</text>
</comment>
<feature type="active site" evidence="8">
    <location>
        <position position="388"/>
    </location>
</feature>
<protein>
    <recommendedName>
        <fullName evidence="8">Probable cytosol aminopeptidase</fullName>
        <ecNumber evidence="8">3.4.11.1</ecNumber>
    </recommendedName>
    <alternativeName>
        <fullName evidence="8">Leucine aminopeptidase</fullName>
        <shortName evidence="8">LAP</shortName>
        <ecNumber evidence="8">3.4.11.10</ecNumber>
    </alternativeName>
    <alternativeName>
        <fullName evidence="8">Leucyl aminopeptidase</fullName>
    </alternativeName>
</protein>
<gene>
    <name evidence="8" type="primary">pepA</name>
    <name evidence="10" type="ORF">FNL38_1011049</name>
</gene>
<feature type="binding site" evidence="8">
    <location>
        <position position="307"/>
    </location>
    <ligand>
        <name>Mn(2+)</name>
        <dbReference type="ChEBI" id="CHEBI:29035"/>
        <label>2</label>
    </ligand>
</feature>
<dbReference type="Gene3D" id="3.40.220.10">
    <property type="entry name" value="Leucine Aminopeptidase, subunit E, domain 1"/>
    <property type="match status" value="1"/>
</dbReference>
<comment type="function">
    <text evidence="7 8">Presumably involved in the processing and regular turnover of intracellular proteins. Catalyzes the removal of unsubstituted N-terminal amino acids from various peptides.</text>
</comment>
<dbReference type="PANTHER" id="PTHR11963">
    <property type="entry name" value="LEUCINE AMINOPEPTIDASE-RELATED"/>
    <property type="match status" value="1"/>
</dbReference>
<evidence type="ECO:0000256" key="8">
    <source>
        <dbReference type="HAMAP-Rule" id="MF_00181"/>
    </source>
</evidence>
<evidence type="ECO:0000256" key="4">
    <source>
        <dbReference type="ARBA" id="ARBA00022438"/>
    </source>
</evidence>
<comment type="catalytic activity">
    <reaction evidence="1 8">
        <text>Release of an N-terminal amino acid, Xaa-|-Yaa-, in which Xaa is preferably Leu, but may be other amino acids including Pro although not Arg or Lys, and Yaa may be Pro. Amino acid amides and methyl esters are also readily hydrolyzed, but rates on arylamides are exceedingly low.</text>
        <dbReference type="EC" id="3.4.11.1"/>
    </reaction>
</comment>
<dbReference type="PANTHER" id="PTHR11963:SF23">
    <property type="entry name" value="CYTOSOL AMINOPEPTIDASE"/>
    <property type="match status" value="1"/>
</dbReference>
<keyword evidence="6 8" id="KW-0378">Hydrolase</keyword>
<evidence type="ECO:0000256" key="3">
    <source>
        <dbReference type="ARBA" id="ARBA00009528"/>
    </source>
</evidence>
<name>A0A652YYC4_NOCGL</name>
<feature type="active site" evidence="8">
    <location>
        <position position="314"/>
    </location>
</feature>
<dbReference type="Pfam" id="PF02789">
    <property type="entry name" value="Peptidase_M17_N"/>
    <property type="match status" value="1"/>
</dbReference>
<evidence type="ECO:0000256" key="5">
    <source>
        <dbReference type="ARBA" id="ARBA00022670"/>
    </source>
</evidence>
<feature type="binding site" evidence="8">
    <location>
        <position position="307"/>
    </location>
    <ligand>
        <name>Mn(2+)</name>
        <dbReference type="ChEBI" id="CHEBI:29035"/>
        <label>1</label>
    </ligand>
</feature>
<dbReference type="Pfam" id="PF00883">
    <property type="entry name" value="Peptidase_M17"/>
    <property type="match status" value="1"/>
</dbReference>
<dbReference type="InterPro" id="IPR000819">
    <property type="entry name" value="Peptidase_M17_C"/>
</dbReference>
<keyword evidence="8" id="KW-0479">Metal-binding</keyword>
<evidence type="ECO:0000256" key="6">
    <source>
        <dbReference type="ARBA" id="ARBA00022801"/>
    </source>
</evidence>
<keyword evidence="8" id="KW-0464">Manganese</keyword>
<evidence type="ECO:0000256" key="7">
    <source>
        <dbReference type="ARBA" id="ARBA00049972"/>
    </source>
</evidence>
<dbReference type="EC" id="3.4.11.1" evidence="8"/>
<dbReference type="HAMAP" id="MF_00181">
    <property type="entry name" value="Cytosol_peptidase_M17"/>
    <property type="match status" value="1"/>
</dbReference>
<dbReference type="CDD" id="cd00433">
    <property type="entry name" value="Peptidase_M17"/>
    <property type="match status" value="1"/>
</dbReference>
<dbReference type="GO" id="GO:0006508">
    <property type="term" value="P:proteolysis"/>
    <property type="evidence" value="ECO:0007669"/>
    <property type="project" value="UniProtKB-KW"/>
</dbReference>
<comment type="cofactor">
    <cofactor evidence="8">
        <name>Mn(2+)</name>
        <dbReference type="ChEBI" id="CHEBI:29035"/>
    </cofactor>
    <text evidence="8">Binds 2 manganese ions per subunit.</text>
</comment>
<dbReference type="PROSITE" id="PS00631">
    <property type="entry name" value="CYTOSOL_AP"/>
    <property type="match status" value="1"/>
</dbReference>
<dbReference type="SUPFAM" id="SSF52949">
    <property type="entry name" value="Macro domain-like"/>
    <property type="match status" value="1"/>
</dbReference>
<keyword evidence="5 8" id="KW-0645">Protease</keyword>
<feature type="binding site" evidence="8">
    <location>
        <position position="302"/>
    </location>
    <ligand>
        <name>Mn(2+)</name>
        <dbReference type="ChEBI" id="CHEBI:29035"/>
        <label>2</label>
    </ligand>
</feature>
<dbReference type="InterPro" id="IPR023042">
    <property type="entry name" value="Peptidase_M17_leu_NH2_pept"/>
</dbReference>
<dbReference type="InterPro" id="IPR008283">
    <property type="entry name" value="Peptidase_M17_N"/>
</dbReference>
<accession>A0A652YYC4</accession>
<feature type="domain" description="Cytosol aminopeptidase" evidence="9">
    <location>
        <begin position="382"/>
        <end position="389"/>
    </location>
</feature>
<dbReference type="InterPro" id="IPR043472">
    <property type="entry name" value="Macro_dom-like"/>
</dbReference>
<evidence type="ECO:0000256" key="1">
    <source>
        <dbReference type="ARBA" id="ARBA00000135"/>
    </source>
</evidence>